<evidence type="ECO:0000313" key="5">
    <source>
        <dbReference type="Proteomes" id="UP001147746"/>
    </source>
</evidence>
<reference evidence="4" key="2">
    <citation type="journal article" date="2023" name="IMA Fungus">
        <title>Comparative genomic study of the Penicillium genus elucidates a diverse pangenome and 15 lateral gene transfer events.</title>
        <authorList>
            <person name="Petersen C."/>
            <person name="Sorensen T."/>
            <person name="Nielsen M.R."/>
            <person name="Sondergaard T.E."/>
            <person name="Sorensen J.L."/>
            <person name="Fitzpatrick D.A."/>
            <person name="Frisvad J.C."/>
            <person name="Nielsen K.L."/>
        </authorList>
    </citation>
    <scope>NUCLEOTIDE SEQUENCE</scope>
    <source>
        <strain evidence="4">IBT 21472</strain>
    </source>
</reference>
<dbReference type="Proteomes" id="UP001147746">
    <property type="component" value="Unassembled WGS sequence"/>
</dbReference>
<feature type="binding site" description="axial binding residue" evidence="2">
    <location>
        <position position="469"/>
    </location>
    <ligand>
        <name>heme</name>
        <dbReference type="ChEBI" id="CHEBI:30413"/>
    </ligand>
    <ligandPart>
        <name>Fe</name>
        <dbReference type="ChEBI" id="CHEBI:18248"/>
    </ligandPart>
</feature>
<feature type="transmembrane region" description="Helical" evidence="3">
    <location>
        <begin position="6"/>
        <end position="23"/>
    </location>
</feature>
<dbReference type="GO" id="GO:0005506">
    <property type="term" value="F:iron ion binding"/>
    <property type="evidence" value="ECO:0007669"/>
    <property type="project" value="InterPro"/>
</dbReference>
<accession>A0A9W9PXB1</accession>
<keyword evidence="2" id="KW-0479">Metal-binding</keyword>
<evidence type="ECO:0000313" key="4">
    <source>
        <dbReference type="EMBL" id="KAJ5316216.1"/>
    </source>
</evidence>
<protein>
    <submittedName>
        <fullName evidence="4">Uncharacterized protein</fullName>
    </submittedName>
</protein>
<comment type="similarity">
    <text evidence="1">Belongs to the cytochrome P450 family.</text>
</comment>
<dbReference type="GO" id="GO:0016705">
    <property type="term" value="F:oxidoreductase activity, acting on paired donors, with incorporation or reduction of molecular oxygen"/>
    <property type="evidence" value="ECO:0007669"/>
    <property type="project" value="InterPro"/>
</dbReference>
<proteinExistence type="inferred from homology"/>
<comment type="caution">
    <text evidence="4">The sequence shown here is derived from an EMBL/GenBank/DDBJ whole genome shotgun (WGS) entry which is preliminary data.</text>
</comment>
<dbReference type="Pfam" id="PF00067">
    <property type="entry name" value="p450"/>
    <property type="match status" value="1"/>
</dbReference>
<dbReference type="GO" id="GO:0043386">
    <property type="term" value="P:mycotoxin biosynthetic process"/>
    <property type="evidence" value="ECO:0007669"/>
    <property type="project" value="UniProtKB-ARBA"/>
</dbReference>
<organism evidence="4 5">
    <name type="scientific">Penicillium atrosanguineum</name>
    <dbReference type="NCBI Taxonomy" id="1132637"/>
    <lineage>
        <taxon>Eukaryota</taxon>
        <taxon>Fungi</taxon>
        <taxon>Dikarya</taxon>
        <taxon>Ascomycota</taxon>
        <taxon>Pezizomycotina</taxon>
        <taxon>Eurotiomycetes</taxon>
        <taxon>Eurotiomycetidae</taxon>
        <taxon>Eurotiales</taxon>
        <taxon>Aspergillaceae</taxon>
        <taxon>Penicillium</taxon>
    </lineage>
</organism>
<dbReference type="PRINTS" id="PR00385">
    <property type="entry name" value="P450"/>
</dbReference>
<dbReference type="PANTHER" id="PTHR24305:SF166">
    <property type="entry name" value="CYTOCHROME P450 12A4, MITOCHONDRIAL-RELATED"/>
    <property type="match status" value="1"/>
</dbReference>
<dbReference type="EMBL" id="JAPZBO010000005">
    <property type="protein sequence ID" value="KAJ5316216.1"/>
    <property type="molecule type" value="Genomic_DNA"/>
</dbReference>
<name>A0A9W9PXB1_9EURO</name>
<keyword evidence="3" id="KW-0472">Membrane</keyword>
<dbReference type="Gene3D" id="1.10.630.10">
    <property type="entry name" value="Cytochrome P450"/>
    <property type="match status" value="1"/>
</dbReference>
<evidence type="ECO:0000256" key="1">
    <source>
        <dbReference type="ARBA" id="ARBA00010617"/>
    </source>
</evidence>
<dbReference type="PANTHER" id="PTHR24305">
    <property type="entry name" value="CYTOCHROME P450"/>
    <property type="match status" value="1"/>
</dbReference>
<dbReference type="AlphaFoldDB" id="A0A9W9PXB1"/>
<dbReference type="InterPro" id="IPR001128">
    <property type="entry name" value="Cyt_P450"/>
</dbReference>
<sequence>MASAKDSLLLLIPSTVIETLLVIASQLSPERPATIFLYAFCINFIILAIWNIFIWPFFFNPLRHLPTVHGPLIGAKVFMRHPRGQITIDWLRTIPNEGLIHFREALNYSFLLATNHRALMDVLNTNSYDFIKPPGGQAFLARGLGYGLILSEGDAHRAQRKAVTPAFTMRNIRAMYPLMWSKTQLFLKQLEQEIRIKPEAGCRSDGPVGPVGVVEIGGWANRLTLDIIGPAAIGRDFQSLENENDPVSQNYTAILKPSADLLVLFGASLLFPQWMVKLIPCKANITLPRRVKYLRRVFHDLLVEKRAQIAREKSEQEPAEGDILGTMMRGGEFSDSELVDQMLTILAAGHETTAGALTWCCYHLSKEPHIQERLRQEIRATIPSPDASVSWQDLEGMPYLNGVIQEVLRLYPTVPMTGREAIRDTTTADDFLPERWIDTDKEGKQVPNKHGGASTNFAQITFLHGPRACIGKDFAKAEFRCAVAGLFGQFQLELEDPKQKITFGGTLTSQPIEGMHLKLTKLGDWVE</sequence>
<dbReference type="GO" id="GO:0004497">
    <property type="term" value="F:monooxygenase activity"/>
    <property type="evidence" value="ECO:0007669"/>
    <property type="project" value="InterPro"/>
</dbReference>
<dbReference type="SUPFAM" id="SSF48264">
    <property type="entry name" value="Cytochrome P450"/>
    <property type="match status" value="1"/>
</dbReference>
<dbReference type="InterPro" id="IPR002401">
    <property type="entry name" value="Cyt_P450_E_grp-I"/>
</dbReference>
<keyword evidence="2" id="KW-0408">Iron</keyword>
<dbReference type="InterPro" id="IPR050121">
    <property type="entry name" value="Cytochrome_P450_monoxygenase"/>
</dbReference>
<evidence type="ECO:0000256" key="3">
    <source>
        <dbReference type="SAM" id="Phobius"/>
    </source>
</evidence>
<dbReference type="PRINTS" id="PR00463">
    <property type="entry name" value="EP450I"/>
</dbReference>
<dbReference type="InterPro" id="IPR036396">
    <property type="entry name" value="Cyt_P450_sf"/>
</dbReference>
<keyword evidence="5" id="KW-1185">Reference proteome</keyword>
<reference evidence="4" key="1">
    <citation type="submission" date="2022-12" db="EMBL/GenBank/DDBJ databases">
        <authorList>
            <person name="Petersen C."/>
        </authorList>
    </citation>
    <scope>NUCLEOTIDE SEQUENCE</scope>
    <source>
        <strain evidence="4">IBT 21472</strain>
    </source>
</reference>
<evidence type="ECO:0000256" key="2">
    <source>
        <dbReference type="PIRSR" id="PIRSR602401-1"/>
    </source>
</evidence>
<keyword evidence="3" id="KW-0812">Transmembrane</keyword>
<comment type="cofactor">
    <cofactor evidence="2">
        <name>heme</name>
        <dbReference type="ChEBI" id="CHEBI:30413"/>
    </cofactor>
</comment>
<keyword evidence="3" id="KW-1133">Transmembrane helix</keyword>
<dbReference type="CDD" id="cd11069">
    <property type="entry name" value="CYP_FUM15-like"/>
    <property type="match status" value="1"/>
</dbReference>
<gene>
    <name evidence="4" type="ORF">N7476_006523</name>
</gene>
<feature type="transmembrane region" description="Helical" evidence="3">
    <location>
        <begin position="35"/>
        <end position="58"/>
    </location>
</feature>
<dbReference type="GO" id="GO:0020037">
    <property type="term" value="F:heme binding"/>
    <property type="evidence" value="ECO:0007669"/>
    <property type="project" value="InterPro"/>
</dbReference>
<keyword evidence="2" id="KW-0349">Heme</keyword>